<accession>A0A5N4AED3</accession>
<keyword evidence="4" id="KW-0460">Magnesium</keyword>
<dbReference type="GO" id="GO:0004337">
    <property type="term" value="F:(2E,6E)-farnesyl diphosphate synthase activity"/>
    <property type="evidence" value="ECO:0007669"/>
    <property type="project" value="TreeGrafter"/>
</dbReference>
<dbReference type="InParanoid" id="A0A5N4AED3"/>
<organism evidence="8 9">
    <name type="scientific">Photinus pyralis</name>
    <name type="common">Common eastern firefly</name>
    <name type="synonym">Lampyris pyralis</name>
    <dbReference type="NCBI Taxonomy" id="7054"/>
    <lineage>
        <taxon>Eukaryota</taxon>
        <taxon>Metazoa</taxon>
        <taxon>Ecdysozoa</taxon>
        <taxon>Arthropoda</taxon>
        <taxon>Hexapoda</taxon>
        <taxon>Insecta</taxon>
        <taxon>Pterygota</taxon>
        <taxon>Neoptera</taxon>
        <taxon>Endopterygota</taxon>
        <taxon>Coleoptera</taxon>
        <taxon>Polyphaga</taxon>
        <taxon>Elateriformia</taxon>
        <taxon>Elateroidea</taxon>
        <taxon>Lampyridae</taxon>
        <taxon>Lampyrinae</taxon>
        <taxon>Photinus</taxon>
    </lineage>
</organism>
<dbReference type="GO" id="GO:0046872">
    <property type="term" value="F:metal ion binding"/>
    <property type="evidence" value="ECO:0007669"/>
    <property type="project" value="UniProtKB-KW"/>
</dbReference>
<evidence type="ECO:0000256" key="6">
    <source>
        <dbReference type="ARBA" id="ARBA00034546"/>
    </source>
</evidence>
<evidence type="ECO:0000313" key="9">
    <source>
        <dbReference type="Proteomes" id="UP000327044"/>
    </source>
</evidence>
<evidence type="ECO:0000256" key="7">
    <source>
        <dbReference type="RuleBase" id="RU004466"/>
    </source>
</evidence>
<evidence type="ECO:0000256" key="2">
    <source>
        <dbReference type="ARBA" id="ARBA00022679"/>
    </source>
</evidence>
<dbReference type="SUPFAM" id="SSF48576">
    <property type="entry name" value="Terpenoid synthases"/>
    <property type="match status" value="1"/>
</dbReference>
<dbReference type="SFLD" id="SFLDS00005">
    <property type="entry name" value="Isoprenoid_Synthase_Type_I"/>
    <property type="match status" value="1"/>
</dbReference>
<comment type="cofactor">
    <cofactor evidence="1">
        <name>Mg(2+)</name>
        <dbReference type="ChEBI" id="CHEBI:18420"/>
    </cofactor>
</comment>
<dbReference type="InterPro" id="IPR039702">
    <property type="entry name" value="FPS1-like"/>
</dbReference>
<dbReference type="GO" id="GO:0004161">
    <property type="term" value="F:dimethylallyltranstransferase activity"/>
    <property type="evidence" value="ECO:0007669"/>
    <property type="project" value="TreeGrafter"/>
</dbReference>
<dbReference type="PANTHER" id="PTHR11525">
    <property type="entry name" value="FARNESYL-PYROPHOSPHATE SYNTHETASE"/>
    <property type="match status" value="1"/>
</dbReference>
<keyword evidence="9" id="KW-1185">Reference proteome</keyword>
<dbReference type="InterPro" id="IPR000092">
    <property type="entry name" value="Polyprenyl_synt"/>
</dbReference>
<evidence type="ECO:0000256" key="3">
    <source>
        <dbReference type="ARBA" id="ARBA00022723"/>
    </source>
</evidence>
<dbReference type="EMBL" id="VVIM01000007">
    <property type="protein sequence ID" value="KAB0795685.1"/>
    <property type="molecule type" value="Genomic_DNA"/>
</dbReference>
<dbReference type="InterPro" id="IPR008949">
    <property type="entry name" value="Isoprenoid_synthase_dom_sf"/>
</dbReference>
<evidence type="ECO:0000256" key="5">
    <source>
        <dbReference type="ARBA" id="ARBA00033740"/>
    </source>
</evidence>
<dbReference type="PROSITE" id="PS00723">
    <property type="entry name" value="POLYPRENYL_SYNTHASE_1"/>
    <property type="match status" value="1"/>
</dbReference>
<name>A0A5N4AED3_PHOPY</name>
<dbReference type="Pfam" id="PF00348">
    <property type="entry name" value="polyprenyl_synt"/>
    <property type="match status" value="1"/>
</dbReference>
<comment type="pathway">
    <text evidence="5">Pheromone biosynthesis.</text>
</comment>
<keyword evidence="3" id="KW-0479">Metal-binding</keyword>
<dbReference type="GO" id="GO:0042811">
    <property type="term" value="P:pheromone biosynthetic process"/>
    <property type="evidence" value="ECO:0007669"/>
    <property type="project" value="UniProtKB-ARBA"/>
</dbReference>
<dbReference type="GO" id="GO:0045337">
    <property type="term" value="P:farnesyl diphosphate biosynthetic process"/>
    <property type="evidence" value="ECO:0007669"/>
    <property type="project" value="TreeGrafter"/>
</dbReference>
<evidence type="ECO:0000256" key="4">
    <source>
        <dbReference type="ARBA" id="ARBA00022842"/>
    </source>
</evidence>
<dbReference type="AlphaFoldDB" id="A0A5N4AED3"/>
<sequence>MFHLTMFYRKLHATVLKNKFAINNTLGFILRGGNQVSNASSVTNGIISTNASNATAHWFSESERNDFVSVYPYLAEDLTKSPLCDDTIVMDRIRQLLTHNLTHGKKLVGLSTLLLYKSIEHEHNLTEHNVRLANIMSWCLQMLHTSFVLTDDMIDSSKTRRGMPCWYLLEDVGSTAINDATWLASAICTILKKYFHNHNHYVQILESFKKLQKETILGQIIDEIYTGNRVVNLLNNRTYTTIMKYKTATPCQAPITFALHLTGRNDELLYNKGSKILGEMGHYIQVQNDYFDCFEDPTITGKKGSDIEGGKCTWLIVDAMERSSSSQRHILEEHYGKKNPESVKAVRNLYETLQLRKQYKVYEDEFKTRIRTYIEEVPINATREVFYKILNSIGKKTS</sequence>
<dbReference type="GO" id="GO:0005737">
    <property type="term" value="C:cytoplasm"/>
    <property type="evidence" value="ECO:0007669"/>
    <property type="project" value="TreeGrafter"/>
</dbReference>
<dbReference type="Proteomes" id="UP000327044">
    <property type="component" value="Unassembled WGS sequence"/>
</dbReference>
<gene>
    <name evidence="8" type="ORF">PPYR_09746</name>
</gene>
<evidence type="ECO:0000256" key="1">
    <source>
        <dbReference type="ARBA" id="ARBA00001946"/>
    </source>
</evidence>
<dbReference type="Gene3D" id="1.10.600.10">
    <property type="entry name" value="Farnesyl Diphosphate Synthase"/>
    <property type="match status" value="1"/>
</dbReference>
<evidence type="ECO:0000313" key="8">
    <source>
        <dbReference type="EMBL" id="KAB0795685.1"/>
    </source>
</evidence>
<reference evidence="8 9" key="1">
    <citation type="journal article" date="2018" name="Elife">
        <title>Firefly genomes illuminate parallel origins of bioluminescence in beetles.</title>
        <authorList>
            <person name="Fallon T.R."/>
            <person name="Lower S.E."/>
            <person name="Chang C.H."/>
            <person name="Bessho-Uehara M."/>
            <person name="Martin G.J."/>
            <person name="Bewick A.J."/>
            <person name="Behringer M."/>
            <person name="Debat H.J."/>
            <person name="Wong I."/>
            <person name="Day J.C."/>
            <person name="Suvorov A."/>
            <person name="Silva C.J."/>
            <person name="Stanger-Hall K.F."/>
            <person name="Hall D.W."/>
            <person name="Schmitz R.J."/>
            <person name="Nelson D.R."/>
            <person name="Lewis S.M."/>
            <person name="Shigenobu S."/>
            <person name="Bybee S.M."/>
            <person name="Larracuente A.M."/>
            <person name="Oba Y."/>
            <person name="Weng J.K."/>
        </authorList>
    </citation>
    <scope>NUCLEOTIDE SEQUENCE [LARGE SCALE GENOMIC DNA]</scope>
    <source>
        <strain evidence="8">1611_PpyrPB1</strain>
        <tissue evidence="8">Whole body</tissue>
    </source>
</reference>
<comment type="caution">
    <text evidence="8">The sequence shown here is derived from an EMBL/GenBank/DDBJ whole genome shotgun (WGS) entry which is preliminary data.</text>
</comment>
<proteinExistence type="inferred from homology"/>
<keyword evidence="2 7" id="KW-0808">Transferase</keyword>
<dbReference type="InterPro" id="IPR033749">
    <property type="entry name" value="Polyprenyl_synt_CS"/>
</dbReference>
<protein>
    <recommendedName>
        <fullName evidence="6">Farnesyl pyrophosphate synthase</fullName>
    </recommendedName>
</protein>
<comment type="similarity">
    <text evidence="7">Belongs to the FPP/GGPP synthase family.</text>
</comment>
<dbReference type="PANTHER" id="PTHR11525:SF0">
    <property type="entry name" value="FARNESYL PYROPHOSPHATE SYNTHASE"/>
    <property type="match status" value="1"/>
</dbReference>